<keyword evidence="1" id="KW-0808">Transferase</keyword>
<dbReference type="Gene3D" id="3.40.50.2000">
    <property type="entry name" value="Glycogen Phosphorylase B"/>
    <property type="match status" value="1"/>
</dbReference>
<dbReference type="EMBL" id="KM652554">
    <property type="protein sequence ID" value="AIW02544.1"/>
    <property type="molecule type" value="Genomic_DNA"/>
</dbReference>
<dbReference type="PANTHER" id="PTHR46656:SF3">
    <property type="entry name" value="PUTATIVE-RELATED"/>
    <property type="match status" value="1"/>
</dbReference>
<dbReference type="Pfam" id="PF20706">
    <property type="entry name" value="GT4-conflict"/>
    <property type="match status" value="1"/>
</dbReference>
<sequence length="322" mass="36897">MDISFSTIPGNLNTTIGYGVAGFNMVRSLQKLGHRVPFADKNCKIEIFFSQPDYWEWSNQFSYHIGYTPWESTALPPGWLESMNLANEVWTTSEIIRRWYTAAGVKNVKVYPHGIDPQWTPKSRHVHEKMKFLHMGEPAPRKGGQMAVDAFRAAFGDNPDVELTVKAHRLNNTRRYENGRIIGAIDEYSNVKLVTQELPEDHLVSFVKQHHVMVYPSWGEGFGLIPFQAIATGMPTICTAKWADYKSYLGPLGLDSKLAESPWPGTHPGKMLEPSFDDLVDKYRYAYEHFDALSSYFYLQAPRLHEEYNWETLTEKAFAHLI</sequence>
<dbReference type="GeneID" id="26796775"/>
<proteinExistence type="predicted"/>
<dbReference type="GO" id="GO:0016740">
    <property type="term" value="F:transferase activity"/>
    <property type="evidence" value="ECO:0007669"/>
    <property type="project" value="UniProtKB-KW"/>
</dbReference>
<evidence type="ECO:0000313" key="1">
    <source>
        <dbReference type="EMBL" id="AIW02544.1"/>
    </source>
</evidence>
<accession>A0A0A0RT06</accession>
<keyword evidence="2" id="KW-1185">Reference proteome</keyword>
<name>A0A0A0RT06_9CAUD</name>
<dbReference type="Proteomes" id="UP000030200">
    <property type="component" value="Segment"/>
</dbReference>
<gene>
    <name evidence="1" type="primary">46</name>
    <name evidence="1" type="ORF">PBI_JAY2JAY_46</name>
</gene>
<dbReference type="OrthoDB" id="4334at10239"/>
<dbReference type="PANTHER" id="PTHR46656">
    <property type="entry name" value="PUTATIVE-RELATED"/>
    <property type="match status" value="1"/>
</dbReference>
<reference evidence="1 2" key="1">
    <citation type="submission" date="2014-09" db="EMBL/GenBank/DDBJ databases">
        <authorList>
            <person name="Gicewicz E.A."/>
            <person name="Hiryak K.M."/>
            <person name="Horoschock A.N."/>
            <person name="Kneeream E.R."/>
            <person name="Luchetta J."/>
            <person name="Mikolon A.R."/>
            <person name="Smith S.N."/>
            <person name="Svintozelskiy S."/>
            <person name="Yucha M.L."/>
            <person name="Manna D.P."/>
            <person name="Pidcock K.A."/>
            <person name="Laing C.E."/>
            <person name="Schaff J.E."/>
            <person name="Dashiell C.L."/>
            <person name="Macialek J.A."/>
            <person name="Anders K.R."/>
            <person name="Braun M.A."/>
            <person name="Delesalle V.A."/>
            <person name="Hughes L.E."/>
            <person name="Ware V.C."/>
            <person name="Bradley K.W."/>
            <person name="Barker L.P."/>
            <person name="Asai D.J."/>
            <person name="Bowman C.A."/>
            <person name="Russell D.A."/>
            <person name="Pope W.H."/>
            <person name="Jacobs-Sera D."/>
            <person name="Hendrix R.W."/>
            <person name="Hatfull G.F."/>
        </authorList>
    </citation>
    <scope>NUCLEOTIDE SEQUENCE [LARGE SCALE GENOMIC DNA]</scope>
</reference>
<protein>
    <submittedName>
        <fullName evidence="1">Glycosyltransferase</fullName>
    </submittedName>
</protein>
<evidence type="ECO:0000313" key="2">
    <source>
        <dbReference type="Proteomes" id="UP000030200"/>
    </source>
</evidence>
<dbReference type="SUPFAM" id="SSF53756">
    <property type="entry name" value="UDP-Glycosyltransferase/glycogen phosphorylase"/>
    <property type="match status" value="1"/>
</dbReference>
<dbReference type="RefSeq" id="YP_009225771.1">
    <property type="nucleotide sequence ID" value="NC_029098.1"/>
</dbReference>
<dbReference type="KEGG" id="vg:26796775"/>
<organism evidence="1 2">
    <name type="scientific">Streptomyces phage Jay2Jay</name>
    <dbReference type="NCBI Taxonomy" id="1556290"/>
    <lineage>
        <taxon>Viruses</taxon>
        <taxon>Duplodnaviria</taxon>
        <taxon>Heunggongvirae</taxon>
        <taxon>Uroviricota</taxon>
        <taxon>Caudoviricetes</taxon>
        <taxon>Stanwilliamsviridae</taxon>
        <taxon>Boydwoodruffvirinae</taxon>
        <taxon>Samistivirus</taxon>
        <taxon>Samistivirus jay2jay</taxon>
    </lineage>
</organism>